<reference evidence="4 5" key="1">
    <citation type="journal article" date="2016" name="Mol. Biol. Evol.">
        <title>Comparative Genomics of Early-Diverging Mushroom-Forming Fungi Provides Insights into the Origins of Lignocellulose Decay Capabilities.</title>
        <authorList>
            <person name="Nagy L.G."/>
            <person name="Riley R."/>
            <person name="Tritt A."/>
            <person name="Adam C."/>
            <person name="Daum C."/>
            <person name="Floudas D."/>
            <person name="Sun H."/>
            <person name="Yadav J.S."/>
            <person name="Pangilinan J."/>
            <person name="Larsson K.H."/>
            <person name="Matsuura K."/>
            <person name="Barry K."/>
            <person name="Labutti K."/>
            <person name="Kuo R."/>
            <person name="Ohm R.A."/>
            <person name="Bhattacharya S.S."/>
            <person name="Shirouzu T."/>
            <person name="Yoshinaga Y."/>
            <person name="Martin F.M."/>
            <person name="Grigoriev I.V."/>
            <person name="Hibbett D.S."/>
        </authorList>
    </citation>
    <scope>NUCLEOTIDE SEQUENCE [LARGE SCALE GENOMIC DNA]</scope>
    <source>
        <strain evidence="4 5">HHB12029</strain>
    </source>
</reference>
<dbReference type="GO" id="GO:0016491">
    <property type="term" value="F:oxidoreductase activity"/>
    <property type="evidence" value="ECO:0007669"/>
    <property type="project" value="UniProtKB-KW"/>
</dbReference>
<sequence length="325" mass="35122">MVGHFKTTFEAFDSATDADEVVAAFSEHVKRRVFVVTGPTPKGIGEGTILALAQGGPSALLLVGRNPTKYASVADAVHAINPSIDVRVYGIDLGSLTSVRAGAAAILADFSRVDVLINNAASSNRKHVKTVDGVEDNFATNHLGHWLLTNLLMPALLQSDAPRVVNVSSIAHREGTCDFSDYNFERKKFTWQAAYAQSKVANILFSRQLAALLGPCGLTSFSVHPGVIWGTNIGQDLPSEDLALFMDEIKRVRQLSAKTVGQGSATTCVAALDPKLRQFEVNGAYLEDCQVAEARFAGDNKNTDHAAELWRLSEQLVGQQFVYEF</sequence>
<dbReference type="AlphaFoldDB" id="A0A165NJW2"/>
<dbReference type="Gene3D" id="3.40.50.720">
    <property type="entry name" value="NAD(P)-binding Rossmann-like Domain"/>
    <property type="match status" value="1"/>
</dbReference>
<dbReference type="PANTHER" id="PTHR24320:SF283">
    <property type="entry name" value="RETINOL DEHYDROGENASE 11"/>
    <property type="match status" value="1"/>
</dbReference>
<dbReference type="SUPFAM" id="SSF51735">
    <property type="entry name" value="NAD(P)-binding Rossmann-fold domains"/>
    <property type="match status" value="1"/>
</dbReference>
<protein>
    <submittedName>
        <fullName evidence="4">NAD(P)-binding protein</fullName>
    </submittedName>
</protein>
<name>A0A165NJW2_EXIGL</name>
<keyword evidence="2" id="KW-0560">Oxidoreductase</keyword>
<dbReference type="InterPro" id="IPR002347">
    <property type="entry name" value="SDR_fam"/>
</dbReference>
<proteinExistence type="inferred from homology"/>
<accession>A0A165NJW2</accession>
<dbReference type="PANTHER" id="PTHR24320">
    <property type="entry name" value="RETINOL DEHYDROGENASE"/>
    <property type="match status" value="1"/>
</dbReference>
<evidence type="ECO:0000256" key="2">
    <source>
        <dbReference type="ARBA" id="ARBA00023002"/>
    </source>
</evidence>
<comment type="similarity">
    <text evidence="1 3">Belongs to the short-chain dehydrogenases/reductases (SDR) family.</text>
</comment>
<evidence type="ECO:0000256" key="3">
    <source>
        <dbReference type="RuleBase" id="RU000363"/>
    </source>
</evidence>
<evidence type="ECO:0000313" key="4">
    <source>
        <dbReference type="EMBL" id="KZW00844.1"/>
    </source>
</evidence>
<dbReference type="PRINTS" id="PR00080">
    <property type="entry name" value="SDRFAMILY"/>
</dbReference>
<dbReference type="OrthoDB" id="191139at2759"/>
<dbReference type="InParanoid" id="A0A165NJW2"/>
<organism evidence="4 5">
    <name type="scientific">Exidia glandulosa HHB12029</name>
    <dbReference type="NCBI Taxonomy" id="1314781"/>
    <lineage>
        <taxon>Eukaryota</taxon>
        <taxon>Fungi</taxon>
        <taxon>Dikarya</taxon>
        <taxon>Basidiomycota</taxon>
        <taxon>Agaricomycotina</taxon>
        <taxon>Agaricomycetes</taxon>
        <taxon>Auriculariales</taxon>
        <taxon>Exidiaceae</taxon>
        <taxon>Exidia</taxon>
    </lineage>
</organism>
<dbReference type="Proteomes" id="UP000077266">
    <property type="component" value="Unassembled WGS sequence"/>
</dbReference>
<dbReference type="PRINTS" id="PR00081">
    <property type="entry name" value="GDHRDH"/>
</dbReference>
<keyword evidence="5" id="KW-1185">Reference proteome</keyword>
<dbReference type="InterPro" id="IPR036291">
    <property type="entry name" value="NAD(P)-bd_dom_sf"/>
</dbReference>
<dbReference type="STRING" id="1314781.A0A165NJW2"/>
<gene>
    <name evidence="4" type="ORF">EXIGLDRAFT_738639</name>
</gene>
<dbReference type="Pfam" id="PF00106">
    <property type="entry name" value="adh_short"/>
    <property type="match status" value="1"/>
</dbReference>
<evidence type="ECO:0000256" key="1">
    <source>
        <dbReference type="ARBA" id="ARBA00006484"/>
    </source>
</evidence>
<dbReference type="EMBL" id="KV425898">
    <property type="protein sequence ID" value="KZW00844.1"/>
    <property type="molecule type" value="Genomic_DNA"/>
</dbReference>
<evidence type="ECO:0000313" key="5">
    <source>
        <dbReference type="Proteomes" id="UP000077266"/>
    </source>
</evidence>